<evidence type="ECO:0000256" key="1">
    <source>
        <dbReference type="ARBA" id="ARBA00008295"/>
    </source>
</evidence>
<dbReference type="GO" id="GO:0005886">
    <property type="term" value="C:plasma membrane"/>
    <property type="evidence" value="ECO:0007669"/>
    <property type="project" value="UniProtKB-SubCell"/>
</dbReference>
<keyword evidence="7 8" id="KW-0472">Membrane</keyword>
<evidence type="ECO:0000256" key="8">
    <source>
        <dbReference type="RuleBase" id="RU060637"/>
    </source>
</evidence>
<dbReference type="GO" id="GO:0005198">
    <property type="term" value="F:structural molecule activity"/>
    <property type="evidence" value="ECO:0007669"/>
    <property type="project" value="InterPro"/>
</dbReference>
<proteinExistence type="inferred from homology"/>
<organism evidence="10">
    <name type="scientific">Petromyzon marinus</name>
    <name type="common">Sea lamprey</name>
    <dbReference type="NCBI Taxonomy" id="7757"/>
    <lineage>
        <taxon>Eukaryota</taxon>
        <taxon>Metazoa</taxon>
        <taxon>Chordata</taxon>
        <taxon>Craniata</taxon>
        <taxon>Vertebrata</taxon>
        <taxon>Cyclostomata</taxon>
        <taxon>Hyperoartia</taxon>
        <taxon>Petromyzontiformes</taxon>
        <taxon>Petromyzontidae</taxon>
        <taxon>Petromyzon</taxon>
    </lineage>
</organism>
<keyword evidence="3 8" id="KW-1003">Cell membrane</keyword>
<comment type="caution">
    <text evidence="8">Lacks conserved residue(s) required for the propagation of feature annotation.</text>
</comment>
<keyword evidence="9" id="KW-0732">Signal</keyword>
<dbReference type="PANTHER" id="PTHR12002">
    <property type="entry name" value="CLAUDIN"/>
    <property type="match status" value="1"/>
</dbReference>
<reference evidence="10" key="1">
    <citation type="submission" date="2025-08" db="UniProtKB">
        <authorList>
            <consortium name="Ensembl"/>
        </authorList>
    </citation>
    <scope>IDENTIFICATION</scope>
</reference>
<accession>S4S1T4</accession>
<dbReference type="InterPro" id="IPR006187">
    <property type="entry name" value="Claudin"/>
</dbReference>
<name>S4S1T4_PETMA</name>
<dbReference type="OMA" id="MARYITS"/>
<evidence type="ECO:0000256" key="4">
    <source>
        <dbReference type="ARBA" id="ARBA00022692"/>
    </source>
</evidence>
<dbReference type="GeneTree" id="ENSGT00940000163648"/>
<feature type="transmembrane region" description="Helical" evidence="8">
    <location>
        <begin position="164"/>
        <end position="184"/>
    </location>
</feature>
<comment type="subcellular location">
    <subcellularLocation>
        <location evidence="8">Cell junction</location>
        <location evidence="8">Tight junction</location>
    </subcellularLocation>
    <subcellularLocation>
        <location evidence="8">Cell membrane</location>
        <topology evidence="8">Multi-pass membrane protein</topology>
    </subcellularLocation>
</comment>
<keyword evidence="2 8" id="KW-0796">Tight junction</keyword>
<evidence type="ECO:0000256" key="3">
    <source>
        <dbReference type="ARBA" id="ARBA00022475"/>
    </source>
</evidence>
<evidence type="ECO:0000256" key="5">
    <source>
        <dbReference type="ARBA" id="ARBA00022949"/>
    </source>
</evidence>
<comment type="function">
    <text evidence="8">Claudins function as major constituents of the tight junction complexes that regulate the permeability of epithelia.</text>
</comment>
<dbReference type="Gene3D" id="1.20.140.150">
    <property type="match status" value="1"/>
</dbReference>
<dbReference type="GO" id="GO:0005923">
    <property type="term" value="C:bicellular tight junction"/>
    <property type="evidence" value="ECO:0007669"/>
    <property type="project" value="UniProtKB-SubCell"/>
</dbReference>
<keyword evidence="5 8" id="KW-0965">Cell junction</keyword>
<protein>
    <recommendedName>
        <fullName evidence="8">Claudin</fullName>
    </recommendedName>
</protein>
<evidence type="ECO:0000256" key="7">
    <source>
        <dbReference type="ARBA" id="ARBA00023136"/>
    </source>
</evidence>
<evidence type="ECO:0000256" key="9">
    <source>
        <dbReference type="SAM" id="SignalP"/>
    </source>
</evidence>
<feature type="chain" id="PRO_5004532723" description="Claudin" evidence="9">
    <location>
        <begin position="26"/>
        <end position="194"/>
    </location>
</feature>
<feature type="signal peptide" evidence="9">
    <location>
        <begin position="1"/>
        <end position="25"/>
    </location>
</feature>
<dbReference type="InterPro" id="IPR004031">
    <property type="entry name" value="PMP22/EMP/MP20/Claudin"/>
</dbReference>
<dbReference type="InterPro" id="IPR017974">
    <property type="entry name" value="Claudin_CS"/>
</dbReference>
<dbReference type="PROSITE" id="PS51257">
    <property type="entry name" value="PROKAR_LIPOPROTEIN"/>
    <property type="match status" value="1"/>
</dbReference>
<evidence type="ECO:0000256" key="6">
    <source>
        <dbReference type="ARBA" id="ARBA00022989"/>
    </source>
</evidence>
<evidence type="ECO:0000313" key="10">
    <source>
        <dbReference type="Ensembl" id="ENSPMAP00000011426.1"/>
    </source>
</evidence>
<keyword evidence="6 8" id="KW-1133">Transmembrane helix</keyword>
<sequence length="194" mass="20689">MANTRLQLLAMALALLGWLCMLVSCMLPMWKVSGMSSSSAFLAQGVFEGLWVHCVLQGTGDMQCRTHGSMMSLGTSMQITRALVVCATMLGVVAFFVALAGAKCTTWLDESATKTRLATSAAVCFAVVGLLELVAVSCMAHHIISDHNNPLISPDMRREIGLSLYLGFGAAALLLMGSSFMLCASRGSDRLQFL</sequence>
<feature type="transmembrane region" description="Helical" evidence="8">
    <location>
        <begin position="121"/>
        <end position="144"/>
    </location>
</feature>
<dbReference type="HOGENOM" id="CLU_076370_1_2_1"/>
<dbReference type="AlphaFoldDB" id="S4S1T4"/>
<evidence type="ECO:0000256" key="2">
    <source>
        <dbReference type="ARBA" id="ARBA00022427"/>
    </source>
</evidence>
<dbReference type="Ensembl" id="ENSPMAT00000011472.1">
    <property type="protein sequence ID" value="ENSPMAP00000011426.1"/>
    <property type="gene ID" value="ENSPMAG00000010445.1"/>
</dbReference>
<dbReference type="PRINTS" id="PR01077">
    <property type="entry name" value="CLAUDIN"/>
</dbReference>
<dbReference type="STRING" id="7757.ENSPMAP00000011426"/>
<reference evidence="10" key="2">
    <citation type="submission" date="2025-09" db="UniProtKB">
        <authorList>
            <consortium name="Ensembl"/>
        </authorList>
    </citation>
    <scope>IDENTIFICATION</scope>
</reference>
<comment type="similarity">
    <text evidence="1 8">Belongs to the claudin family.</text>
</comment>
<dbReference type="Pfam" id="PF00822">
    <property type="entry name" value="PMP22_Claudin"/>
    <property type="match status" value="1"/>
</dbReference>
<dbReference type="PROSITE" id="PS01346">
    <property type="entry name" value="CLAUDIN"/>
    <property type="match status" value="1"/>
</dbReference>
<keyword evidence="4 8" id="KW-0812">Transmembrane</keyword>
<feature type="transmembrane region" description="Helical" evidence="8">
    <location>
        <begin position="79"/>
        <end position="100"/>
    </location>
</feature>